<comment type="caution">
    <text evidence="1">The sequence shown here is derived from an EMBL/GenBank/DDBJ whole genome shotgun (WGS) entry which is preliminary data.</text>
</comment>
<organism evidence="1 2">
    <name type="scientific">Cirrhinus mrigala</name>
    <name type="common">Mrigala</name>
    <dbReference type="NCBI Taxonomy" id="683832"/>
    <lineage>
        <taxon>Eukaryota</taxon>
        <taxon>Metazoa</taxon>
        <taxon>Chordata</taxon>
        <taxon>Craniata</taxon>
        <taxon>Vertebrata</taxon>
        <taxon>Euteleostomi</taxon>
        <taxon>Actinopterygii</taxon>
        <taxon>Neopterygii</taxon>
        <taxon>Teleostei</taxon>
        <taxon>Ostariophysi</taxon>
        <taxon>Cypriniformes</taxon>
        <taxon>Cyprinidae</taxon>
        <taxon>Labeoninae</taxon>
        <taxon>Labeonini</taxon>
        <taxon>Cirrhinus</taxon>
    </lineage>
</organism>
<reference evidence="1 2" key="1">
    <citation type="submission" date="2024-05" db="EMBL/GenBank/DDBJ databases">
        <title>Genome sequencing and assembly of Indian major carp, Cirrhinus mrigala (Hamilton, 1822).</title>
        <authorList>
            <person name="Mohindra V."/>
            <person name="Chowdhury L.M."/>
            <person name="Lal K."/>
            <person name="Jena J.K."/>
        </authorList>
    </citation>
    <scope>NUCLEOTIDE SEQUENCE [LARGE SCALE GENOMIC DNA]</scope>
    <source>
        <strain evidence="1">CM1030</strain>
        <tissue evidence="1">Blood</tissue>
    </source>
</reference>
<name>A0ABD0MN15_CIRMR</name>
<evidence type="ECO:0000313" key="1">
    <source>
        <dbReference type="EMBL" id="KAL0151490.1"/>
    </source>
</evidence>
<gene>
    <name evidence="1" type="ORF">M9458_053276</name>
</gene>
<dbReference type="EMBL" id="JAMKFB020000245">
    <property type="protein sequence ID" value="KAL0151490.1"/>
    <property type="molecule type" value="Genomic_DNA"/>
</dbReference>
<proteinExistence type="predicted"/>
<keyword evidence="2" id="KW-1185">Reference proteome</keyword>
<dbReference type="Proteomes" id="UP001529510">
    <property type="component" value="Unassembled WGS sequence"/>
</dbReference>
<accession>A0ABD0MN15</accession>
<dbReference type="SUPFAM" id="SSF52266">
    <property type="entry name" value="SGNH hydrolase"/>
    <property type="match status" value="1"/>
</dbReference>
<dbReference type="PANTHER" id="PTHR46791:SF12">
    <property type="match status" value="1"/>
</dbReference>
<protein>
    <submittedName>
        <fullName evidence="1">Uncharacterized protein</fullName>
    </submittedName>
</protein>
<evidence type="ECO:0000313" key="2">
    <source>
        <dbReference type="Proteomes" id="UP001529510"/>
    </source>
</evidence>
<dbReference type="Gene3D" id="3.40.50.12700">
    <property type="match status" value="2"/>
</dbReference>
<sequence length="225" mass="25914">MFCGKHMSSLTRFCFTCGRCLEFLKDADQTETPDILHQCVQYFNEGHSYAVIVDMMSSLHGVNICLRTLKSKLNEAGLYRRKDYSSPNCMSNAIRLELHGPGQLFGYRTMWQFWMELFADLREAGYFNGSHEHQCLLRYCFGDVIHHQTPVNDTRLRQTEVLKRDFSSLIETVRSTSPATRIIVSGPLPTYRRGHERLFRADGLHPSRVGAELLSDNISRTLRSI</sequence>
<dbReference type="PANTHER" id="PTHR46791">
    <property type="entry name" value="EXPRESSED PROTEIN"/>
    <property type="match status" value="1"/>
</dbReference>
<dbReference type="AlphaFoldDB" id="A0ABD0MN15"/>